<evidence type="ECO:0000259" key="6">
    <source>
        <dbReference type="Pfam" id="PF12708"/>
    </source>
</evidence>
<evidence type="ECO:0000256" key="2">
    <source>
        <dbReference type="ARBA" id="ARBA00022801"/>
    </source>
</evidence>
<dbReference type="PANTHER" id="PTHR31339:SF9">
    <property type="entry name" value="PLASMIN AND FIBRONECTIN-BINDING PROTEIN A"/>
    <property type="match status" value="1"/>
</dbReference>
<dbReference type="InterPro" id="IPR000743">
    <property type="entry name" value="Glyco_hydro_28"/>
</dbReference>
<dbReference type="Gene3D" id="2.160.20.10">
    <property type="entry name" value="Single-stranded right-handed beta-helix, Pectin lyase-like"/>
    <property type="match status" value="1"/>
</dbReference>
<feature type="chain" id="PRO_5047328321" description="Rhamnogalacturonase A/B/Epimerase-like pectate lyase domain-containing protein" evidence="5">
    <location>
        <begin position="26"/>
        <end position="770"/>
    </location>
</feature>
<keyword evidence="2 4" id="KW-0378">Hydrolase</keyword>
<keyword evidence="3 4" id="KW-0326">Glycosidase</keyword>
<evidence type="ECO:0000313" key="8">
    <source>
        <dbReference type="Proteomes" id="UP000636891"/>
    </source>
</evidence>
<dbReference type="EMBL" id="JACOOK010000004">
    <property type="protein sequence ID" value="MBC5617017.1"/>
    <property type="molecule type" value="Genomic_DNA"/>
</dbReference>
<dbReference type="Pfam" id="PF00295">
    <property type="entry name" value="Glyco_hydro_28"/>
    <property type="match status" value="1"/>
</dbReference>
<feature type="signal peptide" evidence="5">
    <location>
        <begin position="1"/>
        <end position="25"/>
    </location>
</feature>
<proteinExistence type="inferred from homology"/>
<evidence type="ECO:0000256" key="4">
    <source>
        <dbReference type="RuleBase" id="RU361169"/>
    </source>
</evidence>
<dbReference type="Pfam" id="PF12708">
    <property type="entry name" value="Pect-lyase_RHGA_epim"/>
    <property type="match status" value="1"/>
</dbReference>
<accession>A0ABR7CMY4</accession>
<dbReference type="SUPFAM" id="SSF51126">
    <property type="entry name" value="Pectin lyase-like"/>
    <property type="match status" value="1"/>
</dbReference>
<dbReference type="Proteomes" id="UP000636891">
    <property type="component" value="Unassembled WGS sequence"/>
</dbReference>
<evidence type="ECO:0000256" key="3">
    <source>
        <dbReference type="ARBA" id="ARBA00023295"/>
    </source>
</evidence>
<dbReference type="RefSeq" id="WP_182424245.1">
    <property type="nucleotide sequence ID" value="NZ_JACOOK010000004.1"/>
</dbReference>
<dbReference type="InterPro" id="IPR051801">
    <property type="entry name" value="GH28_Enzymes"/>
</dbReference>
<dbReference type="InterPro" id="IPR011050">
    <property type="entry name" value="Pectin_lyase_fold/virulence"/>
</dbReference>
<reference evidence="7 8" key="1">
    <citation type="submission" date="2020-08" db="EMBL/GenBank/DDBJ databases">
        <title>Genome public.</title>
        <authorList>
            <person name="Liu C."/>
            <person name="Sun Q."/>
        </authorList>
    </citation>
    <scope>NUCLEOTIDE SEQUENCE [LARGE SCALE GENOMIC DNA]</scope>
    <source>
        <strain evidence="7 8">New-7</strain>
    </source>
</reference>
<comment type="caution">
    <text evidence="7">The sequence shown here is derived from an EMBL/GenBank/DDBJ whole genome shotgun (WGS) entry which is preliminary data.</text>
</comment>
<evidence type="ECO:0000256" key="1">
    <source>
        <dbReference type="ARBA" id="ARBA00008834"/>
    </source>
</evidence>
<evidence type="ECO:0000256" key="5">
    <source>
        <dbReference type="SAM" id="SignalP"/>
    </source>
</evidence>
<sequence>MPKKISPFRSLLLCAALSLTGQAPAQPGPTPGLTFEQPGSAERFTAVNGSVATRDGALEYTFRKGSSLSSPPLAGSRHLLYNPTLEKRNTVLLLMENRSSATRLRLRFITDRDSTYDEAKSKIFEIEPNSPKKTCYLNLSDNPHAKGRLKGFRIEPLGGKGMLRIDRITFEQEAALEPQAGRIDGCTATPHEIAVTGSIDPKYRNRYSRIAIYETSMLQPEDDIDRMTELYEGELTPEFRIAGIPMRNGDMTRLSSQFLAVVKDDKGNFLKIGPRFYIDNWNDFEENPYAFALPSLTVHATDYGAKGDGFTDDTDAIQAAIDDAAAKGGGRVVLDGDGSFYGKRYVATNILLKSNIELHIAEGAILWQSQDARDYKYKPAYGHEGSIPGINWTHNMHVSNLPLLQGKSIENIKITGPGKIRSMDPECQDERYAEEDYQRYCADRIHVIPIGLWNVRNIEVSNLDIVRSNNYHTAFYACENVFIGNLKMHEVQCVSGDGLGLGVGTHNVKIVRAFLESNDDGVVLWTAYDDPRGILWWWARPDADNSIRNVTACHSYINSGGGKAIAFIPWGTDNPDWGGTEIDSITVYDCVLKGGYAVGTWPDNPYFGKQPFDNTEQDDYSPIKNVRIYRNSYLSPCDLLCIRPTNFISDCGIRSSGTFQNGNFEHGRAYWTMRGDAGVRDGCGYADGGRLYEGLYLTRGRHTFTAEVQGDGSLYADRLSLFEESVPIARADFSSETWTQRTLTVDIPEDGTYALGIDGNGARIRKAAVD</sequence>
<organism evidence="7 8">
    <name type="scientific">Alistipes hominis</name>
    <dbReference type="NCBI Taxonomy" id="2763015"/>
    <lineage>
        <taxon>Bacteria</taxon>
        <taxon>Pseudomonadati</taxon>
        <taxon>Bacteroidota</taxon>
        <taxon>Bacteroidia</taxon>
        <taxon>Bacteroidales</taxon>
        <taxon>Rikenellaceae</taxon>
        <taxon>Alistipes</taxon>
    </lineage>
</organism>
<protein>
    <recommendedName>
        <fullName evidence="6">Rhamnogalacturonase A/B/Epimerase-like pectate lyase domain-containing protein</fullName>
    </recommendedName>
</protein>
<feature type="domain" description="Rhamnogalacturonase A/B/Epimerase-like pectate lyase" evidence="6">
    <location>
        <begin position="299"/>
        <end position="333"/>
    </location>
</feature>
<gene>
    <name evidence="7" type="ORF">H8S08_08315</name>
</gene>
<keyword evidence="5" id="KW-0732">Signal</keyword>
<dbReference type="PANTHER" id="PTHR31339">
    <property type="entry name" value="PECTIN LYASE-RELATED"/>
    <property type="match status" value="1"/>
</dbReference>
<dbReference type="InterPro" id="IPR012334">
    <property type="entry name" value="Pectin_lyas_fold"/>
</dbReference>
<evidence type="ECO:0000313" key="7">
    <source>
        <dbReference type="EMBL" id="MBC5617017.1"/>
    </source>
</evidence>
<keyword evidence="8" id="KW-1185">Reference proteome</keyword>
<name>A0ABR7CMY4_9BACT</name>
<dbReference type="InterPro" id="IPR024535">
    <property type="entry name" value="RHGA/B-epi-like_pectate_lyase"/>
</dbReference>
<comment type="similarity">
    <text evidence="1 4">Belongs to the glycosyl hydrolase 28 family.</text>
</comment>